<name>A0A9P7JNC8_9AGAM</name>
<sequence length="56" mass="6445">MRLIVRLGQPFSAFLLARQRGKEYKRIASDHDIVAQVKDVNCVDSMMDSIRIPEIL</sequence>
<accession>A0A9P7JNC8</accession>
<protein>
    <submittedName>
        <fullName evidence="1">Uncharacterized protein</fullName>
    </submittedName>
</protein>
<evidence type="ECO:0000313" key="2">
    <source>
        <dbReference type="Proteomes" id="UP000823399"/>
    </source>
</evidence>
<gene>
    <name evidence="1" type="ORF">F5147DRAFT_723863</name>
</gene>
<evidence type="ECO:0000313" key="1">
    <source>
        <dbReference type="EMBL" id="KAG2091341.1"/>
    </source>
</evidence>
<reference evidence="1" key="1">
    <citation type="journal article" date="2020" name="New Phytol.">
        <title>Comparative genomics reveals dynamic genome evolution in host specialist ectomycorrhizal fungi.</title>
        <authorList>
            <person name="Lofgren L.A."/>
            <person name="Nguyen N.H."/>
            <person name="Vilgalys R."/>
            <person name="Ruytinx J."/>
            <person name="Liao H.L."/>
            <person name="Branco S."/>
            <person name="Kuo A."/>
            <person name="LaButti K."/>
            <person name="Lipzen A."/>
            <person name="Andreopoulos W."/>
            <person name="Pangilinan J."/>
            <person name="Riley R."/>
            <person name="Hundley H."/>
            <person name="Na H."/>
            <person name="Barry K."/>
            <person name="Grigoriev I.V."/>
            <person name="Stajich J.E."/>
            <person name="Kennedy P.G."/>
        </authorList>
    </citation>
    <scope>NUCLEOTIDE SEQUENCE</scope>
    <source>
        <strain evidence="1">FC423</strain>
    </source>
</reference>
<dbReference type="AlphaFoldDB" id="A0A9P7JNC8"/>
<dbReference type="OrthoDB" id="2679089at2759"/>
<comment type="caution">
    <text evidence="1">The sequence shown here is derived from an EMBL/GenBank/DDBJ whole genome shotgun (WGS) entry which is preliminary data.</text>
</comment>
<proteinExistence type="predicted"/>
<keyword evidence="2" id="KW-1185">Reference proteome</keyword>
<dbReference type="RefSeq" id="XP_041286513.1">
    <property type="nucleotide sequence ID" value="XM_041439003.1"/>
</dbReference>
<dbReference type="Proteomes" id="UP000823399">
    <property type="component" value="Unassembled WGS sequence"/>
</dbReference>
<dbReference type="GeneID" id="64701262"/>
<dbReference type="EMBL" id="JABBWM010000097">
    <property type="protein sequence ID" value="KAG2091341.1"/>
    <property type="molecule type" value="Genomic_DNA"/>
</dbReference>
<organism evidence="1 2">
    <name type="scientific">Suillus discolor</name>
    <dbReference type="NCBI Taxonomy" id="1912936"/>
    <lineage>
        <taxon>Eukaryota</taxon>
        <taxon>Fungi</taxon>
        <taxon>Dikarya</taxon>
        <taxon>Basidiomycota</taxon>
        <taxon>Agaricomycotina</taxon>
        <taxon>Agaricomycetes</taxon>
        <taxon>Agaricomycetidae</taxon>
        <taxon>Boletales</taxon>
        <taxon>Suillineae</taxon>
        <taxon>Suillaceae</taxon>
        <taxon>Suillus</taxon>
    </lineage>
</organism>